<organism evidence="2 3">
    <name type="scientific">Hymenobacter mellowenesis</name>
    <dbReference type="NCBI Taxonomy" id="3063995"/>
    <lineage>
        <taxon>Bacteria</taxon>
        <taxon>Pseudomonadati</taxon>
        <taxon>Bacteroidota</taxon>
        <taxon>Cytophagia</taxon>
        <taxon>Cytophagales</taxon>
        <taxon>Hymenobacteraceae</taxon>
        <taxon>Hymenobacter</taxon>
    </lineage>
</organism>
<keyword evidence="3" id="KW-1185">Reference proteome</keyword>
<dbReference type="Proteomes" id="UP001167796">
    <property type="component" value="Unassembled WGS sequence"/>
</dbReference>
<feature type="chain" id="PRO_5046588209" description="DUF4468 domain-containing protein" evidence="1">
    <location>
        <begin position="19"/>
        <end position="165"/>
    </location>
</feature>
<evidence type="ECO:0000313" key="2">
    <source>
        <dbReference type="EMBL" id="MDO7849907.1"/>
    </source>
</evidence>
<comment type="caution">
    <text evidence="2">The sequence shown here is derived from an EMBL/GenBank/DDBJ whole genome shotgun (WGS) entry which is preliminary data.</text>
</comment>
<reference evidence="2" key="1">
    <citation type="submission" date="2023-07" db="EMBL/GenBank/DDBJ databases">
        <authorList>
            <person name="Kim M.K."/>
        </authorList>
    </citation>
    <scope>NUCLEOTIDE SEQUENCE</scope>
    <source>
        <strain evidence="2">M29</strain>
    </source>
</reference>
<name>A0ABT9ALK6_9BACT</name>
<proteinExistence type="predicted"/>
<sequence length="165" mass="18332">MKTPLAALLCLLTLTTHAQEWPRNPKTGKVEFTGVLPWPTTTKTDAQRQALVKRWYLAKLTDSTPAQVAEEVRTMVSKSLLTYAQLPTITAIEQGKEGEGYRLLYMVKLTSAKAGLSYSISDFTLAKRSDEDSTPLEHHLTTPDTNKQAALAELRKRLVKALSAF</sequence>
<dbReference type="RefSeq" id="WP_305014566.1">
    <property type="nucleotide sequence ID" value="NZ_JAUQSX010000025.1"/>
</dbReference>
<keyword evidence="1" id="KW-0732">Signal</keyword>
<accession>A0ABT9ALK6</accession>
<gene>
    <name evidence="2" type="ORF">Q5H92_26345</name>
</gene>
<evidence type="ECO:0000313" key="3">
    <source>
        <dbReference type="Proteomes" id="UP001167796"/>
    </source>
</evidence>
<protein>
    <recommendedName>
        <fullName evidence="4">DUF4468 domain-containing protein</fullName>
    </recommendedName>
</protein>
<dbReference type="EMBL" id="JAUQSX010000025">
    <property type="protein sequence ID" value="MDO7849907.1"/>
    <property type="molecule type" value="Genomic_DNA"/>
</dbReference>
<feature type="signal peptide" evidence="1">
    <location>
        <begin position="1"/>
        <end position="18"/>
    </location>
</feature>
<evidence type="ECO:0000256" key="1">
    <source>
        <dbReference type="SAM" id="SignalP"/>
    </source>
</evidence>
<evidence type="ECO:0008006" key="4">
    <source>
        <dbReference type="Google" id="ProtNLM"/>
    </source>
</evidence>